<protein>
    <submittedName>
        <fullName evidence="3">Uncharacterized protein</fullName>
    </submittedName>
</protein>
<keyword evidence="2" id="KW-0732">Signal</keyword>
<evidence type="ECO:0000256" key="2">
    <source>
        <dbReference type="SAM" id="SignalP"/>
    </source>
</evidence>
<feature type="region of interest" description="Disordered" evidence="1">
    <location>
        <begin position="113"/>
        <end position="134"/>
    </location>
</feature>
<reference evidence="3" key="1">
    <citation type="submission" date="2021-01" db="EMBL/GenBank/DDBJ databases">
        <authorList>
            <person name="Corre E."/>
            <person name="Pelletier E."/>
            <person name="Niang G."/>
            <person name="Scheremetjew M."/>
            <person name="Finn R."/>
            <person name="Kale V."/>
            <person name="Holt S."/>
            <person name="Cochrane G."/>
            <person name="Meng A."/>
            <person name="Brown T."/>
            <person name="Cohen L."/>
        </authorList>
    </citation>
    <scope>NUCLEOTIDE SEQUENCE</scope>
    <source>
        <strain evidence="3">RCC3387</strain>
    </source>
</reference>
<evidence type="ECO:0000256" key="1">
    <source>
        <dbReference type="SAM" id="MobiDB-lite"/>
    </source>
</evidence>
<name>A0A6U6L7S2_9DINO</name>
<dbReference type="AlphaFoldDB" id="A0A6U6L7S2"/>
<feature type="compositionally biased region" description="Basic and acidic residues" evidence="1">
    <location>
        <begin position="121"/>
        <end position="134"/>
    </location>
</feature>
<dbReference type="EMBL" id="HBGW01028190">
    <property type="protein sequence ID" value="CAD9547426.1"/>
    <property type="molecule type" value="Transcribed_RNA"/>
</dbReference>
<organism evidence="3">
    <name type="scientific">Zooxanthella nutricula</name>
    <dbReference type="NCBI Taxonomy" id="1333877"/>
    <lineage>
        <taxon>Eukaryota</taxon>
        <taxon>Sar</taxon>
        <taxon>Alveolata</taxon>
        <taxon>Dinophyceae</taxon>
        <taxon>Peridiniales</taxon>
        <taxon>Peridiniales incertae sedis</taxon>
        <taxon>Zooxanthella</taxon>
    </lineage>
</organism>
<accession>A0A6U6L7S2</accession>
<feature type="region of interest" description="Disordered" evidence="1">
    <location>
        <begin position="52"/>
        <end position="91"/>
    </location>
</feature>
<feature type="signal peptide" evidence="2">
    <location>
        <begin position="1"/>
        <end position="25"/>
    </location>
</feature>
<sequence>MSPALARMAMSTLALFSGSIDVSEAYKYSWLPSKSGDTMQNPEARAPEHRLGLGSATGAAPPSFAEVTGARDGGGLKNSTTEKPHRRGKGALKQHIKFSGLFIETEADAVPDAEETLEGNTAEKDKHVKQVEGE</sequence>
<evidence type="ECO:0000313" key="3">
    <source>
        <dbReference type="EMBL" id="CAD9547426.1"/>
    </source>
</evidence>
<feature type="chain" id="PRO_5030160518" evidence="2">
    <location>
        <begin position="26"/>
        <end position="134"/>
    </location>
</feature>
<proteinExistence type="predicted"/>
<gene>
    <name evidence="3" type="ORF">BRAN1462_LOCUS17932</name>
</gene>